<evidence type="ECO:0000259" key="2">
    <source>
        <dbReference type="Pfam" id="PF08719"/>
    </source>
</evidence>
<sequence>MVPMVSGFTPITITPSGFIRFASCISLSSWVEEYAGGVTASKDQSRCLQASLTSEEFSCCYHHLTHSGKIGVLLHHKAVGFQVSVVVVVKVKKFGGNLRGKEKVPSPESHTIFYAKGAEKLPATAILFSSHQSGASWAWLSNFYDEPFVDHEGVTYRSAENYFQAAKAYMMKDKAKFLKMIKYTPQKAKTEGNKIKIDVEKWNQISGEMMFYALYYKLRHKPSWIQALIRTGNVLIVEAREDLVWGSGLSKPETEKTRICYSPGKNQLGDNTTQVSDAPAVAATVTTGPTSNQHVDPGTSPDVAQDPEANQNPEVKDLDEPVESFSDPDSQGGRLTLAQDIDEVEAETLIRISDNKIDRDKSGKSKEDRSVKPISKNQMLAEAEERPYTDLALEIQSHREKRLHLEKLYRKEEDLVLERHIENQRRRALETIRACPKIYDTVSEPESEVEQEQLEKEQPEEEPSQPLKSAKTRLSLKNKTYPPQSAQNSPDKSISGPARNPPIFSTPSDPKMLSKRKATEDAAPKTLKKSKLSDGFKAIELTSPSTPLNLRKTAPANESETKKSTSTVNDFSEFEKA</sequence>
<dbReference type="CDD" id="cd15457">
    <property type="entry name" value="NADAR"/>
    <property type="match status" value="1"/>
</dbReference>
<dbReference type="RefSeq" id="XP_038726451.1">
    <property type="nucleotide sequence ID" value="XM_038882710.1"/>
</dbReference>
<dbReference type="Proteomes" id="UP000710849">
    <property type="component" value="Unassembled WGS sequence"/>
</dbReference>
<dbReference type="EMBL" id="RCSW01000056">
    <property type="protein sequence ID" value="KAF7915557.1"/>
    <property type="molecule type" value="Genomic_DNA"/>
</dbReference>
<evidence type="ECO:0000256" key="1">
    <source>
        <dbReference type="SAM" id="MobiDB-lite"/>
    </source>
</evidence>
<feature type="compositionally biased region" description="Polar residues" evidence="1">
    <location>
        <begin position="477"/>
        <end position="492"/>
    </location>
</feature>
<organism evidence="3 4">
    <name type="scientific">Botrytis byssoidea</name>
    <dbReference type="NCBI Taxonomy" id="139641"/>
    <lineage>
        <taxon>Eukaryota</taxon>
        <taxon>Fungi</taxon>
        <taxon>Dikarya</taxon>
        <taxon>Ascomycota</taxon>
        <taxon>Pezizomycotina</taxon>
        <taxon>Leotiomycetes</taxon>
        <taxon>Helotiales</taxon>
        <taxon>Sclerotiniaceae</taxon>
        <taxon>Botrytis</taxon>
    </lineage>
</organism>
<dbReference type="Gene3D" id="1.10.357.40">
    <property type="entry name" value="YbiA-like"/>
    <property type="match status" value="1"/>
</dbReference>
<feature type="region of interest" description="Disordered" evidence="1">
    <location>
        <begin position="358"/>
        <end position="383"/>
    </location>
</feature>
<protein>
    <recommendedName>
        <fullName evidence="2">NADAR domain-containing protein</fullName>
    </recommendedName>
</protein>
<feature type="region of interest" description="Disordered" evidence="1">
    <location>
        <begin position="286"/>
        <end position="335"/>
    </location>
</feature>
<dbReference type="InterPro" id="IPR012816">
    <property type="entry name" value="NADAR"/>
</dbReference>
<feature type="compositionally biased region" description="Acidic residues" evidence="1">
    <location>
        <begin position="443"/>
        <end position="463"/>
    </location>
</feature>
<dbReference type="SUPFAM" id="SSF143990">
    <property type="entry name" value="YbiA-like"/>
    <property type="match status" value="1"/>
</dbReference>
<name>A0A9P5HRY6_9HELO</name>
<dbReference type="InterPro" id="IPR037238">
    <property type="entry name" value="YbiA-like_sf"/>
</dbReference>
<feature type="region of interest" description="Disordered" evidence="1">
    <location>
        <begin position="440"/>
        <end position="577"/>
    </location>
</feature>
<evidence type="ECO:0000313" key="4">
    <source>
        <dbReference type="Proteomes" id="UP000710849"/>
    </source>
</evidence>
<feature type="domain" description="NADAR" evidence="2">
    <location>
        <begin position="135"/>
        <end position="275"/>
    </location>
</feature>
<dbReference type="GeneID" id="62155783"/>
<dbReference type="AlphaFoldDB" id="A0A9P5HRY6"/>
<feature type="compositionally biased region" description="Basic and acidic residues" evidence="1">
    <location>
        <begin position="358"/>
        <end position="371"/>
    </location>
</feature>
<accession>A0A9P5HRY6</accession>
<gene>
    <name evidence="3" type="ORF">EAE97_012196</name>
</gene>
<reference evidence="3 4" key="1">
    <citation type="journal article" date="2020" name="Genome Biol. Evol.">
        <title>Comparative genomics of Sclerotiniaceae.</title>
        <authorList>
            <person name="Valero Jimenez C.A."/>
            <person name="Steentjes M."/>
            <person name="Scholten O.E."/>
            <person name="Van Kan J.A.L."/>
        </authorList>
    </citation>
    <scope>NUCLEOTIDE SEQUENCE [LARGE SCALE GENOMIC DNA]</scope>
    <source>
        <strain evidence="3 4">MUCL 94</strain>
    </source>
</reference>
<proteinExistence type="predicted"/>
<evidence type="ECO:0000313" key="3">
    <source>
        <dbReference type="EMBL" id="KAF7915557.1"/>
    </source>
</evidence>
<dbReference type="Pfam" id="PF08719">
    <property type="entry name" value="NADAR"/>
    <property type="match status" value="1"/>
</dbReference>
<comment type="caution">
    <text evidence="3">The sequence shown here is derived from an EMBL/GenBank/DDBJ whole genome shotgun (WGS) entry which is preliminary data.</text>
</comment>
<keyword evidence="4" id="KW-1185">Reference proteome</keyword>